<accession>A0AAD8JY65</accession>
<keyword evidence="3" id="KW-1185">Reference proteome</keyword>
<feature type="region of interest" description="Disordered" evidence="1">
    <location>
        <begin position="1"/>
        <end position="66"/>
    </location>
</feature>
<sequence length="206" mass="23211">MKPPHKHFFSSLKHLQKRLKLDDGDPPSPPPPPSHTETQPSQSSTSSPIYFHNHTNTSSTFHHNSIEQPPHEFLSINNSQSNPNQSDNLSQTDLFRNNTVGEINTMIELLSLSEFDGKVTEMGDVGDDEFYDKIVKVKGPKCKKEVERLDNWIKYLMNNNNNGIDGFEPLRLGHLLLAKAAVVSDDGYGVEFPVTVDEFLHHDPPL</sequence>
<feature type="compositionally biased region" description="Low complexity" evidence="1">
    <location>
        <begin position="75"/>
        <end position="91"/>
    </location>
</feature>
<organism evidence="2 3">
    <name type="scientific">Tagetes erecta</name>
    <name type="common">African marigold</name>
    <dbReference type="NCBI Taxonomy" id="13708"/>
    <lineage>
        <taxon>Eukaryota</taxon>
        <taxon>Viridiplantae</taxon>
        <taxon>Streptophyta</taxon>
        <taxon>Embryophyta</taxon>
        <taxon>Tracheophyta</taxon>
        <taxon>Spermatophyta</taxon>
        <taxon>Magnoliopsida</taxon>
        <taxon>eudicotyledons</taxon>
        <taxon>Gunneridae</taxon>
        <taxon>Pentapetalae</taxon>
        <taxon>asterids</taxon>
        <taxon>campanulids</taxon>
        <taxon>Asterales</taxon>
        <taxon>Asteraceae</taxon>
        <taxon>Asteroideae</taxon>
        <taxon>Heliantheae alliance</taxon>
        <taxon>Tageteae</taxon>
        <taxon>Tagetes</taxon>
    </lineage>
</organism>
<feature type="compositionally biased region" description="Low complexity" evidence="1">
    <location>
        <begin position="35"/>
        <end position="63"/>
    </location>
</feature>
<dbReference type="AlphaFoldDB" id="A0AAD8JY65"/>
<feature type="compositionally biased region" description="Basic residues" evidence="1">
    <location>
        <begin position="1"/>
        <end position="18"/>
    </location>
</feature>
<protein>
    <submittedName>
        <fullName evidence="2">Uncharacterized protein</fullName>
    </submittedName>
</protein>
<comment type="caution">
    <text evidence="2">The sequence shown here is derived from an EMBL/GenBank/DDBJ whole genome shotgun (WGS) entry which is preliminary data.</text>
</comment>
<gene>
    <name evidence="2" type="ORF">QVD17_33186</name>
</gene>
<dbReference type="Proteomes" id="UP001229421">
    <property type="component" value="Unassembled WGS sequence"/>
</dbReference>
<evidence type="ECO:0000313" key="2">
    <source>
        <dbReference type="EMBL" id="KAK1412168.1"/>
    </source>
</evidence>
<feature type="region of interest" description="Disordered" evidence="1">
    <location>
        <begin position="72"/>
        <end position="91"/>
    </location>
</feature>
<evidence type="ECO:0000256" key="1">
    <source>
        <dbReference type="SAM" id="MobiDB-lite"/>
    </source>
</evidence>
<name>A0AAD8JY65_TARER</name>
<evidence type="ECO:0000313" key="3">
    <source>
        <dbReference type="Proteomes" id="UP001229421"/>
    </source>
</evidence>
<proteinExistence type="predicted"/>
<dbReference type="EMBL" id="JAUHHV010000009">
    <property type="protein sequence ID" value="KAK1412168.1"/>
    <property type="molecule type" value="Genomic_DNA"/>
</dbReference>
<reference evidence="2" key="1">
    <citation type="journal article" date="2023" name="bioRxiv">
        <title>Improved chromosome-level genome assembly for marigold (Tagetes erecta).</title>
        <authorList>
            <person name="Jiang F."/>
            <person name="Yuan L."/>
            <person name="Wang S."/>
            <person name="Wang H."/>
            <person name="Xu D."/>
            <person name="Wang A."/>
            <person name="Fan W."/>
        </authorList>
    </citation>
    <scope>NUCLEOTIDE SEQUENCE</scope>
    <source>
        <strain evidence="2">WSJ</strain>
        <tissue evidence="2">Leaf</tissue>
    </source>
</reference>